<feature type="compositionally biased region" description="Basic and acidic residues" evidence="5">
    <location>
        <begin position="454"/>
        <end position="463"/>
    </location>
</feature>
<feature type="compositionally biased region" description="Basic residues" evidence="5">
    <location>
        <begin position="552"/>
        <end position="562"/>
    </location>
</feature>
<dbReference type="InterPro" id="IPR046357">
    <property type="entry name" value="PPIase_dom_sf"/>
</dbReference>
<evidence type="ECO:0000256" key="4">
    <source>
        <dbReference type="ARBA" id="ARBA00022803"/>
    </source>
</evidence>
<keyword evidence="4" id="KW-0802">TPR repeat</keyword>
<organism evidence="7 8">
    <name type="scientific">Denticeps clupeoides</name>
    <name type="common">denticle herring</name>
    <dbReference type="NCBI Taxonomy" id="299321"/>
    <lineage>
        <taxon>Eukaryota</taxon>
        <taxon>Metazoa</taxon>
        <taxon>Chordata</taxon>
        <taxon>Craniata</taxon>
        <taxon>Vertebrata</taxon>
        <taxon>Euteleostomi</taxon>
        <taxon>Actinopterygii</taxon>
        <taxon>Neopterygii</taxon>
        <taxon>Teleostei</taxon>
        <taxon>Clupei</taxon>
        <taxon>Clupeiformes</taxon>
        <taxon>Denticipitoidei</taxon>
        <taxon>Denticipitidae</taxon>
        <taxon>Denticeps</taxon>
    </lineage>
</organism>
<feature type="compositionally biased region" description="Basic residues" evidence="5">
    <location>
        <begin position="342"/>
        <end position="360"/>
    </location>
</feature>
<accession>A0AAY4EFF3</accession>
<keyword evidence="3" id="KW-0677">Repeat</keyword>
<sequence length="562" mass="62666">MEETYLLDHPGVKKKILHGGQGALPHFPPGTKLVFHFQTLKDDFERTVVDDSRRWKQPMEIFVGKMFKMEVWEVLLTSMRVGEVAEFWCDPIHTGLYPMVSKGMRLVAQGKDPLEGQRHMCGMGNMFNYSSMGCPVLDDLMREPQSLIFIMELISVGDPLSYNRESWMMDKDEKLQAVPSLHLQGNTLVKLGRYREAAAKYQEAVLLLRTVRSKEMPGDEYYIHLGRLIIPLVLNYCQCMLELEEYYEVLEHTTELLEKHKGNMRALYQRARAHSNLCHEEEAKKDLNKLQRLYPKFKPAIRREMRRLGENMRRKHVRENKNYWTTVKERYGSEGKGQAARRAGKKKGAGSVRVQKRKACKREIEQKVEEAQDDRDVAPNEEASGLDHRAGDRVKAPADADAGRDKAGNADKSGGDEIAEDAPLAGAAESSNNNTEGIKELSVMNVDCTINHESANKESKRTDTGSSNAGTKSSNKSPSGADGPHHCHVPVGEGTGRVGNTDEANAAKGAMPGSVGQRDAKVESPAGQSASGLEAVEPKTTPSAAQADKGSKTSKRRHKKKK</sequence>
<dbReference type="GO" id="GO:0003755">
    <property type="term" value="F:peptidyl-prolyl cis-trans isomerase activity"/>
    <property type="evidence" value="ECO:0007669"/>
    <property type="project" value="InterPro"/>
</dbReference>
<evidence type="ECO:0000313" key="7">
    <source>
        <dbReference type="Ensembl" id="ENSDCDP00010056059.1"/>
    </source>
</evidence>
<dbReference type="InterPro" id="IPR011990">
    <property type="entry name" value="TPR-like_helical_dom_sf"/>
</dbReference>
<dbReference type="InterPro" id="IPR056277">
    <property type="entry name" value="PPIase_AIP"/>
</dbReference>
<evidence type="ECO:0000256" key="2">
    <source>
        <dbReference type="ARBA" id="ARBA00022490"/>
    </source>
</evidence>
<dbReference type="Pfam" id="PF23322">
    <property type="entry name" value="PPIase_AIP"/>
    <property type="match status" value="1"/>
</dbReference>
<evidence type="ECO:0000256" key="1">
    <source>
        <dbReference type="ARBA" id="ARBA00004496"/>
    </source>
</evidence>
<keyword evidence="8" id="KW-1185">Reference proteome</keyword>
<dbReference type="Ensembl" id="ENSDCDT00010066688.1">
    <property type="protein sequence ID" value="ENSDCDP00010056059.1"/>
    <property type="gene ID" value="ENSDCDG00010032043.1"/>
</dbReference>
<feature type="region of interest" description="Disordered" evidence="5">
    <location>
        <begin position="331"/>
        <end position="418"/>
    </location>
</feature>
<dbReference type="SMART" id="SM00028">
    <property type="entry name" value="TPR"/>
    <property type="match status" value="2"/>
</dbReference>
<dbReference type="Gene3D" id="1.25.40.10">
    <property type="entry name" value="Tetratricopeptide repeat domain"/>
    <property type="match status" value="1"/>
</dbReference>
<reference evidence="7" key="3">
    <citation type="submission" date="2025-09" db="UniProtKB">
        <authorList>
            <consortium name="Ensembl"/>
        </authorList>
    </citation>
    <scope>IDENTIFICATION</scope>
</reference>
<dbReference type="Proteomes" id="UP000694580">
    <property type="component" value="Chromosome 18"/>
</dbReference>
<dbReference type="FunFam" id="1.25.40.10:FF:000052">
    <property type="entry name" value="Aryl-hydrocarbon-interacting protein-like 1"/>
    <property type="match status" value="1"/>
</dbReference>
<feature type="compositionally biased region" description="Basic and acidic residues" evidence="5">
    <location>
        <begin position="385"/>
        <end position="415"/>
    </location>
</feature>
<feature type="compositionally biased region" description="Polar residues" evidence="5">
    <location>
        <begin position="464"/>
        <end position="478"/>
    </location>
</feature>
<evidence type="ECO:0000256" key="5">
    <source>
        <dbReference type="SAM" id="MobiDB-lite"/>
    </source>
</evidence>
<keyword evidence="2" id="KW-0963">Cytoplasm</keyword>
<dbReference type="SUPFAM" id="SSF54534">
    <property type="entry name" value="FKBP-like"/>
    <property type="match status" value="1"/>
</dbReference>
<reference evidence="7" key="2">
    <citation type="submission" date="2025-08" db="UniProtKB">
        <authorList>
            <consortium name="Ensembl"/>
        </authorList>
    </citation>
    <scope>IDENTIFICATION</scope>
</reference>
<proteinExistence type="predicted"/>
<dbReference type="GO" id="GO:0005737">
    <property type="term" value="C:cytoplasm"/>
    <property type="evidence" value="ECO:0007669"/>
    <property type="project" value="UniProtKB-SubCell"/>
</dbReference>
<dbReference type="InterPro" id="IPR019734">
    <property type="entry name" value="TPR_rpt"/>
</dbReference>
<dbReference type="PANTHER" id="PTHR11242">
    <property type="entry name" value="ARYL HYDROCARBON RECEPTOR INTERACTING PROTEIN RELATED"/>
    <property type="match status" value="1"/>
</dbReference>
<feature type="region of interest" description="Disordered" evidence="5">
    <location>
        <begin position="449"/>
        <end position="562"/>
    </location>
</feature>
<dbReference type="AlphaFoldDB" id="A0AAY4EFF3"/>
<dbReference type="PANTHER" id="PTHR11242:SF1">
    <property type="entry name" value="PPIASE FKBP-TYPE DOMAIN-CONTAINING PROTEIN"/>
    <property type="match status" value="1"/>
</dbReference>
<evidence type="ECO:0000313" key="8">
    <source>
        <dbReference type="Proteomes" id="UP000694580"/>
    </source>
</evidence>
<feature type="compositionally biased region" description="Basic and acidic residues" evidence="5">
    <location>
        <begin position="361"/>
        <end position="378"/>
    </location>
</feature>
<gene>
    <name evidence="7" type="primary">LOC114768266</name>
</gene>
<protein>
    <recommendedName>
        <fullName evidence="6">AIP/AIPL N-terminal FKBP-type PPIase domain-containing protein</fullName>
    </recommendedName>
</protein>
<dbReference type="Gene3D" id="3.10.50.40">
    <property type="match status" value="1"/>
</dbReference>
<dbReference type="GeneTree" id="ENSGT00390000001289"/>
<evidence type="ECO:0000259" key="6">
    <source>
        <dbReference type="Pfam" id="PF23322"/>
    </source>
</evidence>
<dbReference type="InterPro" id="IPR039663">
    <property type="entry name" value="AIP/AIPL1/TTC9"/>
</dbReference>
<evidence type="ECO:0000256" key="3">
    <source>
        <dbReference type="ARBA" id="ARBA00022737"/>
    </source>
</evidence>
<feature type="domain" description="AIP/AIPL N-terminal FKBP-type PPIase" evidence="6">
    <location>
        <begin position="26"/>
        <end position="154"/>
    </location>
</feature>
<dbReference type="SUPFAM" id="SSF48452">
    <property type="entry name" value="TPR-like"/>
    <property type="match status" value="1"/>
</dbReference>
<comment type="subcellular location">
    <subcellularLocation>
        <location evidence="1">Cytoplasm</location>
    </subcellularLocation>
</comment>
<reference evidence="7 8" key="1">
    <citation type="submission" date="2020-06" db="EMBL/GenBank/DDBJ databases">
        <authorList>
            <consortium name="Wellcome Sanger Institute Data Sharing"/>
        </authorList>
    </citation>
    <scope>NUCLEOTIDE SEQUENCE [LARGE SCALE GENOMIC DNA]</scope>
</reference>
<name>A0AAY4EFF3_9TELE</name>